<keyword evidence="2" id="KW-1185">Reference proteome</keyword>
<proteinExistence type="predicted"/>
<evidence type="ECO:0000313" key="1">
    <source>
        <dbReference type="EMBL" id="KAG8550751.1"/>
    </source>
</evidence>
<comment type="caution">
    <text evidence="1">The sequence shown here is derived from an EMBL/GenBank/DDBJ whole genome shotgun (WGS) entry which is preliminary data.</text>
</comment>
<evidence type="ECO:0000313" key="2">
    <source>
        <dbReference type="Proteomes" id="UP000824782"/>
    </source>
</evidence>
<organism evidence="1 2">
    <name type="scientific">Engystomops pustulosus</name>
    <name type="common">Tungara frog</name>
    <name type="synonym">Physalaemus pustulosus</name>
    <dbReference type="NCBI Taxonomy" id="76066"/>
    <lineage>
        <taxon>Eukaryota</taxon>
        <taxon>Metazoa</taxon>
        <taxon>Chordata</taxon>
        <taxon>Craniata</taxon>
        <taxon>Vertebrata</taxon>
        <taxon>Euteleostomi</taxon>
        <taxon>Amphibia</taxon>
        <taxon>Batrachia</taxon>
        <taxon>Anura</taxon>
        <taxon>Neobatrachia</taxon>
        <taxon>Hyloidea</taxon>
        <taxon>Leptodactylidae</taxon>
        <taxon>Leiuperinae</taxon>
        <taxon>Engystomops</taxon>
    </lineage>
</organism>
<name>A0AAV6ZNX8_ENGPU</name>
<sequence length="96" mass="10873">MAAFKRMEREKNPFFLWIKTLNCRQCAVHTGWGLQLEALFCPDPGEMETLRCSVGKGGKEKPALYQTGTIQDLENDKTSSLLRHSGETATLQQEQQ</sequence>
<protein>
    <submittedName>
        <fullName evidence="1">Uncharacterized protein</fullName>
    </submittedName>
</protein>
<accession>A0AAV6ZNX8</accession>
<reference evidence="1" key="1">
    <citation type="thesis" date="2020" institute="ProQuest LLC" country="789 East Eisenhower Parkway, Ann Arbor, MI, USA">
        <title>Comparative Genomics and Chromosome Evolution.</title>
        <authorList>
            <person name="Mudd A.B."/>
        </authorList>
    </citation>
    <scope>NUCLEOTIDE SEQUENCE</scope>
    <source>
        <strain evidence="1">237g6f4</strain>
        <tissue evidence="1">Blood</tissue>
    </source>
</reference>
<dbReference type="Proteomes" id="UP000824782">
    <property type="component" value="Unassembled WGS sequence"/>
</dbReference>
<gene>
    <name evidence="1" type="ORF">GDO81_021421</name>
</gene>
<dbReference type="EMBL" id="WNYA01000029">
    <property type="protein sequence ID" value="KAG8550751.1"/>
    <property type="molecule type" value="Genomic_DNA"/>
</dbReference>
<dbReference type="AlphaFoldDB" id="A0AAV6ZNX8"/>